<reference evidence="4" key="1">
    <citation type="journal article" date="2019" name="Int. J. Syst. Evol. Microbiol.">
        <title>The Global Catalogue of Microorganisms (GCM) 10K type strain sequencing project: providing services to taxonomists for standard genome sequencing and annotation.</title>
        <authorList>
            <consortium name="The Broad Institute Genomics Platform"/>
            <consortium name="The Broad Institute Genome Sequencing Center for Infectious Disease"/>
            <person name="Wu L."/>
            <person name="Ma J."/>
        </authorList>
    </citation>
    <scope>NUCLEOTIDE SEQUENCE [LARGE SCALE GENOMIC DNA]</scope>
    <source>
        <strain evidence="4">CGMCC 4.1621</strain>
    </source>
</reference>
<dbReference type="PANTHER" id="PTHR43019:SF23">
    <property type="entry name" value="PROTEASE DO-LIKE 5, CHLOROPLASTIC"/>
    <property type="match status" value="1"/>
</dbReference>
<keyword evidence="2" id="KW-0472">Membrane</keyword>
<dbReference type="InterPro" id="IPR009003">
    <property type="entry name" value="Peptidase_S1_PA"/>
</dbReference>
<dbReference type="EMBL" id="JBHSZV010000032">
    <property type="protein sequence ID" value="MFC7062708.1"/>
    <property type="molecule type" value="Genomic_DNA"/>
</dbReference>
<comment type="caution">
    <text evidence="3">The sequence shown here is derived from an EMBL/GenBank/DDBJ whole genome shotgun (WGS) entry which is preliminary data.</text>
</comment>
<keyword evidence="3" id="KW-0645">Protease</keyword>
<dbReference type="Pfam" id="PF13365">
    <property type="entry name" value="Trypsin_2"/>
    <property type="match status" value="1"/>
</dbReference>
<dbReference type="GO" id="GO:0008233">
    <property type="term" value="F:peptidase activity"/>
    <property type="evidence" value="ECO:0007669"/>
    <property type="project" value="UniProtKB-KW"/>
</dbReference>
<proteinExistence type="predicted"/>
<keyword evidence="4" id="KW-1185">Reference proteome</keyword>
<keyword evidence="2" id="KW-0812">Transmembrane</keyword>
<dbReference type="EC" id="3.4.21.-" evidence="3"/>
<dbReference type="InterPro" id="IPR001940">
    <property type="entry name" value="Peptidase_S1C"/>
</dbReference>
<keyword evidence="1" id="KW-0720">Serine protease</keyword>
<keyword evidence="2" id="KW-1133">Transmembrane helix</keyword>
<feature type="transmembrane region" description="Helical" evidence="2">
    <location>
        <begin position="58"/>
        <end position="79"/>
    </location>
</feature>
<dbReference type="PRINTS" id="PR00834">
    <property type="entry name" value="PROTEASES2C"/>
</dbReference>
<dbReference type="Proteomes" id="UP001596410">
    <property type="component" value="Unassembled WGS sequence"/>
</dbReference>
<dbReference type="RefSeq" id="WP_204709599.1">
    <property type="nucleotide sequence ID" value="NZ_JBHSZV010000032.1"/>
</dbReference>
<evidence type="ECO:0000256" key="1">
    <source>
        <dbReference type="ARBA" id="ARBA00022825"/>
    </source>
</evidence>
<accession>A0ABW2EMW5</accession>
<protein>
    <submittedName>
        <fullName evidence="3">S1C family serine protease</fullName>
        <ecNumber evidence="3">3.4.21.-</ecNumber>
    </submittedName>
</protein>
<organism evidence="3 4">
    <name type="scientific">Halobacillus seohaensis</name>
    <dbReference type="NCBI Taxonomy" id="447421"/>
    <lineage>
        <taxon>Bacteria</taxon>
        <taxon>Bacillati</taxon>
        <taxon>Bacillota</taxon>
        <taxon>Bacilli</taxon>
        <taxon>Bacillales</taxon>
        <taxon>Bacillaceae</taxon>
        <taxon>Halobacillus</taxon>
    </lineage>
</organism>
<dbReference type="GO" id="GO:0006508">
    <property type="term" value="P:proteolysis"/>
    <property type="evidence" value="ECO:0007669"/>
    <property type="project" value="UniProtKB-KW"/>
</dbReference>
<name>A0ABW2EMW5_9BACI</name>
<sequence>MRKQDDEDKSKDIIDQDLYEDIDEEEMNELVEIEKRKALDRSRKENQNSKRKRPFPKWIFYLIAFMMVANIVAVLPNTFSIPAIDFLVTSAKLSTDEEIKDYKESVVVVEAGQSKGTGFSIQGDGTIITNHHVIEGKKRISVVFPNSGLHQAEVVDVFPAIDLAVLKIEGEGLPHLELADQTTFTVGENFTFVGNPLSFTGIANQGNILDYTSLEGWDQPVLMLDAPIYRGNSGSPVINEKGEVIAVVFATSHRDEHGRVGLAVPIDYYYDYK</sequence>
<evidence type="ECO:0000313" key="4">
    <source>
        <dbReference type="Proteomes" id="UP001596410"/>
    </source>
</evidence>
<keyword evidence="3" id="KW-0378">Hydrolase</keyword>
<evidence type="ECO:0000256" key="2">
    <source>
        <dbReference type="SAM" id="Phobius"/>
    </source>
</evidence>
<dbReference type="Gene3D" id="2.40.10.120">
    <property type="match status" value="1"/>
</dbReference>
<dbReference type="PANTHER" id="PTHR43019">
    <property type="entry name" value="SERINE ENDOPROTEASE DEGS"/>
    <property type="match status" value="1"/>
</dbReference>
<dbReference type="SUPFAM" id="SSF50494">
    <property type="entry name" value="Trypsin-like serine proteases"/>
    <property type="match status" value="1"/>
</dbReference>
<gene>
    <name evidence="3" type="ORF">ACFQIC_12670</name>
</gene>
<evidence type="ECO:0000313" key="3">
    <source>
        <dbReference type="EMBL" id="MFC7062708.1"/>
    </source>
</evidence>